<proteinExistence type="predicted"/>
<name>A0A1S2KW30_9BACI</name>
<comment type="caution">
    <text evidence="1">The sequence shown here is derived from an EMBL/GenBank/DDBJ whole genome shotgun (WGS) entry which is preliminary data.</text>
</comment>
<organism evidence="1">
    <name type="scientific">Anaerobacillus isosaccharinicus</name>
    <dbReference type="NCBI Taxonomy" id="1532552"/>
    <lineage>
        <taxon>Bacteria</taxon>
        <taxon>Bacillati</taxon>
        <taxon>Bacillota</taxon>
        <taxon>Bacilli</taxon>
        <taxon>Bacillales</taxon>
        <taxon>Bacillaceae</taxon>
        <taxon>Anaerobacillus</taxon>
    </lineage>
</organism>
<evidence type="ECO:0000313" key="1">
    <source>
        <dbReference type="EMBL" id="OIJ04334.1"/>
    </source>
</evidence>
<dbReference type="AlphaFoldDB" id="A0A1S2KW30"/>
<dbReference type="EMBL" id="LQXD01000201">
    <property type="protein sequence ID" value="OIJ04334.1"/>
    <property type="molecule type" value="Genomic_DNA"/>
</dbReference>
<accession>A0A1S2KW30</accession>
<sequence>MKDRENEIVYDGSLEVDDSFVKEFNGIDQGTQNGIQEAWSSGLIEEDMGEKRAEDVKDRMDS</sequence>
<reference evidence="1" key="1">
    <citation type="submission" date="2016-10" db="EMBL/GenBank/DDBJ databases">
        <title>Draft genome sequences of four alkaliphilic bacteria belonging to the Anaerobacillus genus.</title>
        <authorList>
            <person name="Bassil N.M."/>
            <person name="Lloyd J.R."/>
        </authorList>
    </citation>
    <scope>NUCLEOTIDE SEQUENCE [LARGE SCALE GENOMIC DNA]</scope>
    <source>
        <strain evidence="1">NB2006</strain>
    </source>
</reference>
<protein>
    <submittedName>
        <fullName evidence="1">Uncharacterized protein</fullName>
    </submittedName>
</protein>
<dbReference type="OrthoDB" id="2972644at2"/>
<gene>
    <name evidence="1" type="ORF">AWH56_23240</name>
</gene>